<dbReference type="EMBL" id="JACHVA010000006">
    <property type="protein sequence ID" value="MBC2600233.1"/>
    <property type="molecule type" value="Genomic_DNA"/>
</dbReference>
<dbReference type="PRINTS" id="PR00133">
    <property type="entry name" value="GLHYDRLASE3"/>
</dbReference>
<dbReference type="InterPro" id="IPR017853">
    <property type="entry name" value="GH"/>
</dbReference>
<evidence type="ECO:0000259" key="6">
    <source>
        <dbReference type="Pfam" id="PF00933"/>
    </source>
</evidence>
<proteinExistence type="inferred from homology"/>
<dbReference type="InterPro" id="IPR001764">
    <property type="entry name" value="Glyco_hydro_3_N"/>
</dbReference>
<evidence type="ECO:0000256" key="3">
    <source>
        <dbReference type="ARBA" id="ARBA00012663"/>
    </source>
</evidence>
<keyword evidence="4" id="KW-0378">Hydrolase</keyword>
<reference evidence="7 8" key="1">
    <citation type="submission" date="2020-07" db="EMBL/GenBank/DDBJ databases">
        <authorList>
            <person name="Feng X."/>
        </authorList>
    </citation>
    <scope>NUCLEOTIDE SEQUENCE [LARGE SCALE GENOMIC DNA]</scope>
    <source>
        <strain evidence="7 8">JCM14086</strain>
    </source>
</reference>
<dbReference type="EC" id="3.2.1.52" evidence="3"/>
<accession>A0A7X1AUG4</accession>
<sequence length="529" mass="57860">MHPILWAHWNQDTPEDAFQKVGALPWGGGFLGIADVVKTSPLLRDLQQRAKVPLLISGDHEGGCRAVGATPFGAVMNLAAIEPIEDAEDYAYKVAGAAARQARAMGCHWNFGPVVDINFNWNNPITNHRSFGDQPERIARLAQAYIRGMQDNGIAATAKHFPGDGVDSRDQHTVTSVNSLPLAEWRETFGKTFQAAIDAGVTSIMTGWIALLHGSGCHSKTGLRLPAVIDPAVQIQLLREEMGFQGLVITDAFRMGGLQAVYPNEGEMAVDALRAGADMLLFIRGGVDSTVDAIEQALNDGELDEAAIHASVDRVLALKARQGLLSDAMPLPDEESFKQQTQQADTISLSDAIGERSLTLVRDWEERYPLCLPEGEHILLVELGADHLGRSGINVGENDDKTLVLQIISRELRQAGYVVDSARNSSEVPDDLSRYSAVFYVSNISPRPNTGYVRLSSRSYACINWEAIKGKQPTYFVSFGNPYMIREIGVIDNYVCAYSRQPNVVTAYTKALLGKIPFRGKCPVDLKLW</sequence>
<feature type="domain" description="Glycoside hydrolase family 3 N-terminal" evidence="6">
    <location>
        <begin position="46"/>
        <end position="317"/>
    </location>
</feature>
<evidence type="ECO:0000256" key="5">
    <source>
        <dbReference type="ARBA" id="ARBA00023295"/>
    </source>
</evidence>
<keyword evidence="5" id="KW-0326">Glycosidase</keyword>
<evidence type="ECO:0000256" key="1">
    <source>
        <dbReference type="ARBA" id="ARBA00001231"/>
    </source>
</evidence>
<dbReference type="RefSeq" id="WP_185690991.1">
    <property type="nucleotide sequence ID" value="NZ_JACHVA010000006.1"/>
</dbReference>
<dbReference type="GO" id="GO:0004563">
    <property type="term" value="F:beta-N-acetylhexosaminidase activity"/>
    <property type="evidence" value="ECO:0007669"/>
    <property type="project" value="UniProtKB-EC"/>
</dbReference>
<dbReference type="Gene3D" id="3.40.50.1700">
    <property type="entry name" value="Glycoside hydrolase family 3 C-terminal domain"/>
    <property type="match status" value="1"/>
</dbReference>
<comment type="catalytic activity">
    <reaction evidence="1">
        <text>Hydrolysis of terminal non-reducing N-acetyl-D-hexosamine residues in N-acetyl-beta-D-hexosaminides.</text>
        <dbReference type="EC" id="3.2.1.52"/>
    </reaction>
</comment>
<dbReference type="Proteomes" id="UP000525652">
    <property type="component" value="Unassembled WGS sequence"/>
</dbReference>
<protein>
    <recommendedName>
        <fullName evidence="3">beta-N-acetylhexosaminidase</fullName>
        <ecNumber evidence="3">3.2.1.52</ecNumber>
    </recommendedName>
</protein>
<evidence type="ECO:0000313" key="8">
    <source>
        <dbReference type="Proteomes" id="UP000525652"/>
    </source>
</evidence>
<dbReference type="InterPro" id="IPR050226">
    <property type="entry name" value="NagZ_Beta-hexosaminidase"/>
</dbReference>
<dbReference type="PANTHER" id="PTHR30480:SF13">
    <property type="entry name" value="BETA-HEXOSAMINIDASE"/>
    <property type="match status" value="1"/>
</dbReference>
<gene>
    <name evidence="7" type="ORF">H5P30_00395</name>
</gene>
<dbReference type="PANTHER" id="PTHR30480">
    <property type="entry name" value="BETA-HEXOSAMINIDASE-RELATED"/>
    <property type="match status" value="1"/>
</dbReference>
<dbReference type="SUPFAM" id="SSF51445">
    <property type="entry name" value="(Trans)glycosidases"/>
    <property type="match status" value="1"/>
</dbReference>
<evidence type="ECO:0000313" key="7">
    <source>
        <dbReference type="EMBL" id="MBC2600233.1"/>
    </source>
</evidence>
<dbReference type="AlphaFoldDB" id="A0A7X1AUG4"/>
<comment type="caution">
    <text evidence="7">The sequence shown here is derived from an EMBL/GenBank/DDBJ whole genome shotgun (WGS) entry which is preliminary data.</text>
</comment>
<dbReference type="Pfam" id="PF00933">
    <property type="entry name" value="Glyco_hydro_3"/>
    <property type="match status" value="1"/>
</dbReference>
<dbReference type="GO" id="GO:0005975">
    <property type="term" value="P:carbohydrate metabolic process"/>
    <property type="evidence" value="ECO:0007669"/>
    <property type="project" value="InterPro"/>
</dbReference>
<keyword evidence="8" id="KW-1185">Reference proteome</keyword>
<organism evidence="7 8">
    <name type="scientific">Puniceicoccus vermicola</name>
    <dbReference type="NCBI Taxonomy" id="388746"/>
    <lineage>
        <taxon>Bacteria</taxon>
        <taxon>Pseudomonadati</taxon>
        <taxon>Verrucomicrobiota</taxon>
        <taxon>Opitutia</taxon>
        <taxon>Puniceicoccales</taxon>
        <taxon>Puniceicoccaceae</taxon>
        <taxon>Puniceicoccus</taxon>
    </lineage>
</organism>
<comment type="similarity">
    <text evidence="2">Belongs to the glycosyl hydrolase 3 family.</text>
</comment>
<dbReference type="InterPro" id="IPR036881">
    <property type="entry name" value="Glyco_hydro_3_C_sf"/>
</dbReference>
<dbReference type="Gene3D" id="3.20.20.300">
    <property type="entry name" value="Glycoside hydrolase, family 3, N-terminal domain"/>
    <property type="match status" value="1"/>
</dbReference>
<dbReference type="InterPro" id="IPR036962">
    <property type="entry name" value="Glyco_hydro_3_N_sf"/>
</dbReference>
<evidence type="ECO:0000256" key="2">
    <source>
        <dbReference type="ARBA" id="ARBA00005336"/>
    </source>
</evidence>
<dbReference type="GO" id="GO:0009254">
    <property type="term" value="P:peptidoglycan turnover"/>
    <property type="evidence" value="ECO:0007669"/>
    <property type="project" value="TreeGrafter"/>
</dbReference>
<name>A0A7X1AUG4_9BACT</name>
<evidence type="ECO:0000256" key="4">
    <source>
        <dbReference type="ARBA" id="ARBA00022801"/>
    </source>
</evidence>